<dbReference type="Proteomes" id="UP000248423">
    <property type="component" value="Unassembled WGS sequence"/>
</dbReference>
<organism evidence="2 3">
    <name type="scientific">Aspergillus sclerotiicarbonarius (strain CBS 121057 / IBT 28362)</name>
    <dbReference type="NCBI Taxonomy" id="1448318"/>
    <lineage>
        <taxon>Eukaryota</taxon>
        <taxon>Fungi</taxon>
        <taxon>Dikarya</taxon>
        <taxon>Ascomycota</taxon>
        <taxon>Pezizomycotina</taxon>
        <taxon>Eurotiomycetes</taxon>
        <taxon>Eurotiomycetidae</taxon>
        <taxon>Eurotiales</taxon>
        <taxon>Aspergillaceae</taxon>
        <taxon>Aspergillus</taxon>
        <taxon>Aspergillus subgen. Circumdati</taxon>
    </lineage>
</organism>
<evidence type="ECO:0000256" key="1">
    <source>
        <dbReference type="SAM" id="MobiDB-lite"/>
    </source>
</evidence>
<proteinExistence type="predicted"/>
<feature type="region of interest" description="Disordered" evidence="1">
    <location>
        <begin position="339"/>
        <end position="358"/>
    </location>
</feature>
<name>A0A319ECD9_ASPSB</name>
<feature type="region of interest" description="Disordered" evidence="1">
    <location>
        <begin position="227"/>
        <end position="330"/>
    </location>
</feature>
<dbReference type="VEuPathDB" id="FungiDB:BO78DRAFT_450124"/>
<dbReference type="AlphaFoldDB" id="A0A319ECD9"/>
<protein>
    <submittedName>
        <fullName evidence="2">Uncharacterized protein</fullName>
    </submittedName>
</protein>
<feature type="compositionally biased region" description="Polar residues" evidence="1">
    <location>
        <begin position="344"/>
        <end position="358"/>
    </location>
</feature>
<evidence type="ECO:0000313" key="2">
    <source>
        <dbReference type="EMBL" id="PYI04128.1"/>
    </source>
</evidence>
<reference evidence="2 3" key="1">
    <citation type="submission" date="2018-02" db="EMBL/GenBank/DDBJ databases">
        <title>The genomes of Aspergillus section Nigri reveals drivers in fungal speciation.</title>
        <authorList>
            <consortium name="DOE Joint Genome Institute"/>
            <person name="Vesth T.C."/>
            <person name="Nybo J."/>
            <person name="Theobald S."/>
            <person name="Brandl J."/>
            <person name="Frisvad J.C."/>
            <person name="Nielsen K.F."/>
            <person name="Lyhne E.K."/>
            <person name="Kogle M.E."/>
            <person name="Kuo A."/>
            <person name="Riley R."/>
            <person name="Clum A."/>
            <person name="Nolan M."/>
            <person name="Lipzen A."/>
            <person name="Salamov A."/>
            <person name="Henrissat B."/>
            <person name="Wiebenga A."/>
            <person name="De vries R.P."/>
            <person name="Grigoriev I.V."/>
            <person name="Mortensen U.H."/>
            <person name="Andersen M.R."/>
            <person name="Baker S.E."/>
        </authorList>
    </citation>
    <scope>NUCLEOTIDE SEQUENCE [LARGE SCALE GENOMIC DNA]</scope>
    <source>
        <strain evidence="2 3">CBS 121057</strain>
    </source>
</reference>
<sequence>MGQLVVHWFECNHLYPEWKTDYLPFEAGPDEHVAPVAALHAFSCPACISPPTKSNASRRLHIITAQILGIILDIPVNDEEFLHSMVHFYARGDHLRWDQPPAPGAIFLPEDPHLQSMWVESYMNSTGLEECRAVVGYAFDAIIPEVKRTEFRERSSLNYECINYLPKSSYYYLALIPLAKPETDYDEFPPDEAPIQQAIAEYQTPTTVQRVQTTQAAHSFVRMDPSVAQSDPFVSDPASVPREPNAQTAPGPPKQRPWLRELPKINTRQRVLRRKSCPDRTPSPSSGDSTWSMVSDSPVRRYGPRYRVPSRVNPPATAIGNNSQNPPMSITVDTSVRATENENQESAPVTDNFQLSQSADVNPPAVPAYMQPDALDNVLERLSNFAQHNPWSLSPVDWCEQAPRVMSRDDSPPVLYLENEETALGESPPPAFFPELPTEEPHLLQDLPTTEPEVEPNDYEPGHGLNQDNPFEYDFPLFDDSE</sequence>
<feature type="compositionally biased region" description="Polar residues" evidence="1">
    <location>
        <begin position="319"/>
        <end position="330"/>
    </location>
</feature>
<accession>A0A319ECD9</accession>
<dbReference type="OrthoDB" id="4507478at2759"/>
<feature type="region of interest" description="Disordered" evidence="1">
    <location>
        <begin position="446"/>
        <end position="482"/>
    </location>
</feature>
<keyword evidence="3" id="KW-1185">Reference proteome</keyword>
<gene>
    <name evidence="2" type="ORF">BO78DRAFT_450124</name>
</gene>
<evidence type="ECO:0000313" key="3">
    <source>
        <dbReference type="Proteomes" id="UP000248423"/>
    </source>
</evidence>
<dbReference type="EMBL" id="KZ826372">
    <property type="protein sequence ID" value="PYI04128.1"/>
    <property type="molecule type" value="Genomic_DNA"/>
</dbReference>
<feature type="compositionally biased region" description="Polar residues" evidence="1">
    <location>
        <begin position="282"/>
        <end position="295"/>
    </location>
</feature>